<dbReference type="GO" id="GO:0005829">
    <property type="term" value="C:cytosol"/>
    <property type="evidence" value="ECO:0007669"/>
    <property type="project" value="TreeGrafter"/>
</dbReference>
<dbReference type="InterPro" id="IPR016185">
    <property type="entry name" value="PreATP-grasp_dom_sf"/>
</dbReference>
<keyword evidence="9" id="KW-0067">ATP-binding</keyword>
<dbReference type="GO" id="GO:0043295">
    <property type="term" value="F:glutathione binding"/>
    <property type="evidence" value="ECO:0007669"/>
    <property type="project" value="TreeGrafter"/>
</dbReference>
<feature type="domain" description="Glutathione synthase substrate-binding" evidence="11">
    <location>
        <begin position="243"/>
        <end position="351"/>
    </location>
</feature>
<dbReference type="Proteomes" id="UP001271263">
    <property type="component" value="Unassembled WGS sequence"/>
</dbReference>
<keyword evidence="5" id="KW-0436">Ligase</keyword>
<dbReference type="EC" id="6.3.2.3" evidence="4"/>
<keyword evidence="6" id="KW-0317">Glutathione biosynthesis</keyword>
<proteinExistence type="inferred from homology"/>
<dbReference type="GO" id="GO:0005524">
    <property type="term" value="F:ATP binding"/>
    <property type="evidence" value="ECO:0007669"/>
    <property type="project" value="UniProtKB-KW"/>
</dbReference>
<evidence type="ECO:0000259" key="11">
    <source>
        <dbReference type="Pfam" id="PF03199"/>
    </source>
</evidence>
<dbReference type="SUPFAM" id="SSF56059">
    <property type="entry name" value="Glutathione synthetase ATP-binding domain-like"/>
    <property type="match status" value="1"/>
</dbReference>
<evidence type="ECO:0000256" key="10">
    <source>
        <dbReference type="ARBA" id="ARBA00022842"/>
    </source>
</evidence>
<dbReference type="PIRSF" id="PIRSF001558">
    <property type="entry name" value="GSHase"/>
    <property type="match status" value="1"/>
</dbReference>
<evidence type="ECO:0000256" key="5">
    <source>
        <dbReference type="ARBA" id="ARBA00022598"/>
    </source>
</evidence>
<gene>
    <name evidence="12" type="ORF">OS133_08505</name>
    <name evidence="13" type="ORF">OS134_07205</name>
</gene>
<dbReference type="AlphaFoldDB" id="A0AAW8NM14"/>
<dbReference type="InterPro" id="IPR014049">
    <property type="entry name" value="Glutathione_synthase_N_euk"/>
</dbReference>
<evidence type="ECO:0000256" key="1">
    <source>
        <dbReference type="ARBA" id="ARBA00001946"/>
    </source>
</evidence>
<evidence type="ECO:0000313" key="15">
    <source>
        <dbReference type="Proteomes" id="UP001271263"/>
    </source>
</evidence>
<organism evidence="12 14">
    <name type="scientific">Shewanella fidelis</name>
    <dbReference type="NCBI Taxonomy" id="173509"/>
    <lineage>
        <taxon>Bacteria</taxon>
        <taxon>Pseudomonadati</taxon>
        <taxon>Pseudomonadota</taxon>
        <taxon>Gammaproteobacteria</taxon>
        <taxon>Alteromonadales</taxon>
        <taxon>Shewanellaceae</taxon>
        <taxon>Shewanella</taxon>
    </lineage>
</organism>
<evidence type="ECO:0000313" key="12">
    <source>
        <dbReference type="EMBL" id="MDR8523722.1"/>
    </source>
</evidence>
<dbReference type="EMBL" id="JAPMLE010000001">
    <property type="protein sequence ID" value="MDR8523722.1"/>
    <property type="molecule type" value="Genomic_DNA"/>
</dbReference>
<keyword evidence="10" id="KW-0460">Magnesium</keyword>
<dbReference type="SUPFAM" id="SSF52440">
    <property type="entry name" value="PreATP-grasp domain"/>
    <property type="match status" value="1"/>
</dbReference>
<dbReference type="GO" id="GO:0046872">
    <property type="term" value="F:metal ion binding"/>
    <property type="evidence" value="ECO:0007669"/>
    <property type="project" value="UniProtKB-KW"/>
</dbReference>
<keyword evidence="7" id="KW-0479">Metal-binding</keyword>
<evidence type="ECO:0000256" key="4">
    <source>
        <dbReference type="ARBA" id="ARBA00012214"/>
    </source>
</evidence>
<dbReference type="Gene3D" id="3.30.1490.80">
    <property type="match status" value="1"/>
</dbReference>
<dbReference type="Pfam" id="PF03917">
    <property type="entry name" value="GSH_synth_ATP"/>
    <property type="match status" value="1"/>
</dbReference>
<evidence type="ECO:0000256" key="8">
    <source>
        <dbReference type="ARBA" id="ARBA00022741"/>
    </source>
</evidence>
<dbReference type="Gene3D" id="1.10.1080.10">
    <property type="entry name" value="Glutathione Synthetase, Chain A, domain 3"/>
    <property type="match status" value="1"/>
</dbReference>
<evidence type="ECO:0000256" key="2">
    <source>
        <dbReference type="ARBA" id="ARBA00004965"/>
    </source>
</evidence>
<keyword evidence="15" id="KW-1185">Reference proteome</keyword>
<name>A0AAW8NM14_9GAMM</name>
<reference evidence="13 15" key="1">
    <citation type="journal article" date="2022" name="bioRxiv">
        <title>Prophages regulate Shewanella fidelis 3313 motility and biofilm formation: implications for gut colonization dynamics in Ciona robusta.</title>
        <authorList>
            <person name="Natarajan O."/>
            <person name="Gibboney S.L."/>
            <person name="Young M.N."/>
            <person name="Lim S.J."/>
            <person name="Pluta N."/>
            <person name="Atkinson C.G."/>
            <person name="Leigh B.A."/>
            <person name="Liberti A."/>
            <person name="Kees E.D."/>
            <person name="Breitbart M."/>
            <person name="Gralnick J.A."/>
            <person name="Dishaw L.J."/>
        </authorList>
    </citation>
    <scope>NUCLEOTIDE SEQUENCE [LARGE SCALE GENOMIC DNA]</scope>
    <source>
        <strain evidence="13 15">JG4066</strain>
    </source>
</reference>
<dbReference type="EMBL" id="JAPMLD010000002">
    <property type="protein sequence ID" value="MDW4823842.1"/>
    <property type="molecule type" value="Genomic_DNA"/>
</dbReference>
<evidence type="ECO:0000256" key="7">
    <source>
        <dbReference type="ARBA" id="ARBA00022723"/>
    </source>
</evidence>
<protein>
    <recommendedName>
        <fullName evidence="4">glutathione synthase</fullName>
        <ecNumber evidence="4">6.3.2.3</ecNumber>
    </recommendedName>
</protein>
<evidence type="ECO:0000313" key="13">
    <source>
        <dbReference type="EMBL" id="MDW4823842.1"/>
    </source>
</evidence>
<dbReference type="GO" id="GO:0004363">
    <property type="term" value="F:glutathione synthase activity"/>
    <property type="evidence" value="ECO:0007669"/>
    <property type="project" value="UniProtKB-EC"/>
</dbReference>
<comment type="similarity">
    <text evidence="3">Belongs to the eukaryotic GSH synthase family.</text>
</comment>
<dbReference type="Pfam" id="PF03199">
    <property type="entry name" value="GSH_synthase"/>
    <property type="match status" value="1"/>
</dbReference>
<evidence type="ECO:0000313" key="14">
    <source>
        <dbReference type="Proteomes" id="UP001259340"/>
    </source>
</evidence>
<dbReference type="InterPro" id="IPR014709">
    <property type="entry name" value="Glutathione_synthase_C_euk"/>
</dbReference>
<accession>A0AAW8NM14</accession>
<reference evidence="12" key="2">
    <citation type="submission" date="2022-11" db="EMBL/GenBank/DDBJ databases">
        <title>Prophages regulate Shewanella fidelis motility and biofilm formation: implications for gut colonization dynamics in Ciona robusta.</title>
        <authorList>
            <person name="Natarajan O."/>
            <person name="Gibboney S.L."/>
            <person name="Young M.N."/>
            <person name="Lim S.J."/>
            <person name="Pluta N."/>
            <person name="Atkinson C.G.F."/>
            <person name="Leigh B.A."/>
            <person name="Liberti A."/>
            <person name="Kees E."/>
            <person name="Breitbart M."/>
            <person name="Gralnick J."/>
            <person name="Dishaw L.J."/>
        </authorList>
    </citation>
    <scope>NUCLEOTIDE SEQUENCE</scope>
    <source>
        <strain evidence="12">3313</strain>
    </source>
</reference>
<dbReference type="PANTHER" id="PTHR11130">
    <property type="entry name" value="GLUTATHIONE SYNTHETASE"/>
    <property type="match status" value="1"/>
</dbReference>
<evidence type="ECO:0000256" key="3">
    <source>
        <dbReference type="ARBA" id="ARBA00010385"/>
    </source>
</evidence>
<comment type="caution">
    <text evidence="12">The sequence shown here is derived from an EMBL/GenBank/DDBJ whole genome shotgun (WGS) entry which is preliminary data.</text>
</comment>
<comment type="pathway">
    <text evidence="2">Sulfur metabolism; glutathione biosynthesis; glutathione from L-cysteine and L-glutamate: step 2/2.</text>
</comment>
<dbReference type="InterPro" id="IPR004887">
    <property type="entry name" value="GSH_synth_subst-bd"/>
</dbReference>
<comment type="cofactor">
    <cofactor evidence="1">
        <name>Mg(2+)</name>
        <dbReference type="ChEBI" id="CHEBI:18420"/>
    </cofactor>
</comment>
<dbReference type="InterPro" id="IPR037013">
    <property type="entry name" value="GSH-S_sub-bd_sf"/>
</dbReference>
<sequence>MINHTSKQAAQDAIEWALTHGMALKTTPYSAVHTAFSLTPTAISTARYNKLTASVGLLGKLIHFVSENHDFLSQAIAPITKGDPFFNALLEMHQAIHQAPERAKRLPLLIMRSDFMDDDALGPKLIEFNGIAAGMGPFGQRIHELHKFLQLQAPEAFNKWSALVSTTTATAPSTHSKLVANHALANLAQGIAKATFKINAEFAAIEVTTTAQNQQDRDLKTIPVKSSALLTQPINNKLSNSATFLMIVQANEDNVYDQHLLEQALQAKGIRTIRRTFRELHGKLSTGANDRLILEGVGSIDSVYLRAGYQYCDYHAHDLISKVCCESLMQTRIFIEKHRVAINATVSQQLATSKRVQMLLSSMTAEQLTAFGLTLDEASSVKQLLGEMRPVTTDSAALISQTTAEQWVLKNQGEGGGHCIFDNDILPKLLSLKPDEYQAWSLMRRLQPTPRPTPALTVRKGELQKVEDLISEIGMFTVHIDGKPAINDLNGEQQAYAGYLIRSKSARTTEGGVHSGMGVLDSLVFSD</sequence>
<dbReference type="RefSeq" id="WP_310654594.1">
    <property type="nucleotide sequence ID" value="NZ_JAPMLA010000001.1"/>
</dbReference>
<dbReference type="Proteomes" id="UP001259340">
    <property type="component" value="Unassembled WGS sequence"/>
</dbReference>
<dbReference type="InterPro" id="IPR005615">
    <property type="entry name" value="Glutathione_synthase"/>
</dbReference>
<evidence type="ECO:0000256" key="9">
    <source>
        <dbReference type="ARBA" id="ARBA00022840"/>
    </source>
</evidence>
<dbReference type="InterPro" id="IPR014042">
    <property type="entry name" value="Glutathione_synthase_a-hlx"/>
</dbReference>
<keyword evidence="8" id="KW-0547">Nucleotide-binding</keyword>
<dbReference type="Gene3D" id="3.30.1490.50">
    <property type="match status" value="1"/>
</dbReference>
<dbReference type="PANTHER" id="PTHR11130:SF0">
    <property type="entry name" value="GLUTATHIONE SYNTHETASE"/>
    <property type="match status" value="1"/>
</dbReference>
<evidence type="ECO:0000256" key="6">
    <source>
        <dbReference type="ARBA" id="ARBA00022684"/>
    </source>
</evidence>
<dbReference type="Gene3D" id="3.40.50.1760">
    <property type="entry name" value="Glutathione synthase, substrate-binding domain superfamily, eukaryotic"/>
    <property type="match status" value="1"/>
</dbReference>
<dbReference type="Gene3D" id="3.30.470.20">
    <property type="entry name" value="ATP-grasp fold, B domain"/>
    <property type="match status" value="1"/>
</dbReference>